<gene>
    <name evidence="2" type="ORF">G4B88_022850</name>
</gene>
<evidence type="ECO:0000256" key="1">
    <source>
        <dbReference type="SAM" id="Phobius"/>
    </source>
</evidence>
<dbReference type="PANTHER" id="PTHR37224">
    <property type="entry name" value="OS02G0804400 PROTEIN"/>
    <property type="match status" value="1"/>
</dbReference>
<proteinExistence type="predicted"/>
<comment type="caution">
    <text evidence="2">The sequence shown here is derived from an EMBL/GenBank/DDBJ whole genome shotgun (WGS) entry which is preliminary data.</text>
</comment>
<accession>A0A7J6HWU9</accession>
<reference evidence="2 3" key="1">
    <citation type="journal article" date="2020" name="bioRxiv">
        <title>Sequence and annotation of 42 cannabis genomes reveals extensive copy number variation in cannabinoid synthesis and pathogen resistance genes.</title>
        <authorList>
            <person name="Mckernan K.J."/>
            <person name="Helbert Y."/>
            <person name="Kane L.T."/>
            <person name="Ebling H."/>
            <person name="Zhang L."/>
            <person name="Liu B."/>
            <person name="Eaton Z."/>
            <person name="Mclaughlin S."/>
            <person name="Kingan S."/>
            <person name="Baybayan P."/>
            <person name="Concepcion G."/>
            <person name="Jordan M."/>
            <person name="Riva A."/>
            <person name="Barbazuk W."/>
            <person name="Harkins T."/>
        </authorList>
    </citation>
    <scope>NUCLEOTIDE SEQUENCE [LARGE SCALE GENOMIC DNA]</scope>
    <source>
        <strain evidence="3">cv. Jamaican Lion 4</strain>
        <tissue evidence="2">Leaf</tissue>
    </source>
</reference>
<evidence type="ECO:0000313" key="2">
    <source>
        <dbReference type="EMBL" id="KAF4399767.1"/>
    </source>
</evidence>
<keyword evidence="1" id="KW-1133">Transmembrane helix</keyword>
<keyword evidence="1" id="KW-0812">Transmembrane</keyword>
<keyword evidence="3" id="KW-1185">Reference proteome</keyword>
<dbReference type="Proteomes" id="UP000583929">
    <property type="component" value="Unassembled WGS sequence"/>
</dbReference>
<feature type="transmembrane region" description="Helical" evidence="1">
    <location>
        <begin position="102"/>
        <end position="121"/>
    </location>
</feature>
<sequence length="130" mass="13780">MALSVAASATASVTASKLYGSTSHYSRRLSPPNKAMASTTTITKASFFVTALKQDKDTNDRAFTSKVEDLAYLGKLATGSIVGAGVIKYGSIVFPEITKPNLTQALFIILSPVIIAVLLLINQSRKDKPS</sequence>
<evidence type="ECO:0000313" key="3">
    <source>
        <dbReference type="Proteomes" id="UP000583929"/>
    </source>
</evidence>
<dbReference type="EMBL" id="JAATIQ010000021">
    <property type="protein sequence ID" value="KAF4399767.1"/>
    <property type="molecule type" value="Genomic_DNA"/>
</dbReference>
<dbReference type="AlphaFoldDB" id="A0A7J6HWU9"/>
<organism evidence="2 3">
    <name type="scientific">Cannabis sativa</name>
    <name type="common">Hemp</name>
    <name type="synonym">Marijuana</name>
    <dbReference type="NCBI Taxonomy" id="3483"/>
    <lineage>
        <taxon>Eukaryota</taxon>
        <taxon>Viridiplantae</taxon>
        <taxon>Streptophyta</taxon>
        <taxon>Embryophyta</taxon>
        <taxon>Tracheophyta</taxon>
        <taxon>Spermatophyta</taxon>
        <taxon>Magnoliopsida</taxon>
        <taxon>eudicotyledons</taxon>
        <taxon>Gunneridae</taxon>
        <taxon>Pentapetalae</taxon>
        <taxon>rosids</taxon>
        <taxon>fabids</taxon>
        <taxon>Rosales</taxon>
        <taxon>Cannabaceae</taxon>
        <taxon>Cannabis</taxon>
    </lineage>
</organism>
<protein>
    <submittedName>
        <fullName evidence="2">Uncharacterized protein</fullName>
    </submittedName>
</protein>
<name>A0A7J6HWU9_CANSA</name>
<keyword evidence="1" id="KW-0472">Membrane</keyword>